<dbReference type="Pfam" id="PF13481">
    <property type="entry name" value="AAA_25"/>
    <property type="match status" value="1"/>
</dbReference>
<dbReference type="InterPro" id="IPR003593">
    <property type="entry name" value="AAA+_ATPase"/>
</dbReference>
<dbReference type="RefSeq" id="WP_065143904.1">
    <property type="nucleotide sequence ID" value="NZ_LZLS01000091.1"/>
</dbReference>
<organism evidence="3 4">
    <name type="scientific">Mycobacterium asiaticum</name>
    <dbReference type="NCBI Taxonomy" id="1790"/>
    <lineage>
        <taxon>Bacteria</taxon>
        <taxon>Bacillati</taxon>
        <taxon>Actinomycetota</taxon>
        <taxon>Actinomycetes</taxon>
        <taxon>Mycobacteriales</taxon>
        <taxon>Mycobacteriaceae</taxon>
        <taxon>Mycobacterium</taxon>
    </lineage>
</organism>
<gene>
    <name evidence="3" type="ORF">A5634_22300</name>
</gene>
<evidence type="ECO:0000256" key="1">
    <source>
        <dbReference type="SAM" id="MobiDB-lite"/>
    </source>
</evidence>
<feature type="region of interest" description="Disordered" evidence="1">
    <location>
        <begin position="1"/>
        <end position="112"/>
    </location>
</feature>
<reference evidence="3 4" key="1">
    <citation type="submission" date="2016-06" db="EMBL/GenBank/DDBJ databases">
        <authorList>
            <person name="Kjaerup R.B."/>
            <person name="Dalgaard T.S."/>
            <person name="Juul-Madsen H.R."/>
        </authorList>
    </citation>
    <scope>NUCLEOTIDE SEQUENCE [LARGE SCALE GENOMIC DNA]</scope>
    <source>
        <strain evidence="3 4">1165133.8</strain>
    </source>
</reference>
<dbReference type="InterPro" id="IPR027417">
    <property type="entry name" value="P-loop_NTPase"/>
</dbReference>
<feature type="compositionally biased region" description="Basic and acidic residues" evidence="1">
    <location>
        <begin position="60"/>
        <end position="75"/>
    </location>
</feature>
<sequence>MSTNDEGHPDDEYGRPSVDSSGESGHQPIRSGDAGQSDDAPFIRYAIEQASRNPDTYAKSSRECQRKADRLRAQRGDPPWGDDFIDHFSLPRFAGKPKPDRRPRPSLVAVPTPPDGARWGRWALATVEAKCARIAATPEGSRNHALNAEGVRALRVAMRGELDLAAVTEALAAAGRAAGLGEGEVRATLSSASAKADNDGPADPPPDREWPAVATSFTVDPAAITGDGPADPVDRQRFVSGGAFILDAPEEPPAIWGHGGDVLWARGESLMVAGPMGVGKTTLAGLLIRALLGLGDGTVLGLPVVALAPDRRLLYLAMDRPRQAARSLARQFGAADREVLDERLVVWPGPPPADVARHPEVLTLLAEDADAAVVVLDSVKDAAIGLSEDEVGAGYNRARQMLLASGRELAELHHTTKRGANGGPPTQAQDIYGSTWITNGTGSILLLSGEPGDPLVHCRHVRQPMNELGPWWLSHDQDSGALTVHHAVDLVVLAAASPDGVTAKAAAAAIFCDADEDGDKLPKPKPGQVEKARRQLDMKTKAGLLIRVEGSKGGTAGGKPTAWFPAPSGVATVFP</sequence>
<dbReference type="SMART" id="SM00382">
    <property type="entry name" value="AAA"/>
    <property type="match status" value="1"/>
</dbReference>
<feature type="compositionally biased region" description="Basic and acidic residues" evidence="1">
    <location>
        <begin position="1"/>
        <end position="14"/>
    </location>
</feature>
<evidence type="ECO:0000313" key="3">
    <source>
        <dbReference type="EMBL" id="OBK27701.1"/>
    </source>
</evidence>
<dbReference type="Proteomes" id="UP000093928">
    <property type="component" value="Unassembled WGS sequence"/>
</dbReference>
<feature type="region of interest" description="Disordered" evidence="1">
    <location>
        <begin position="189"/>
        <end position="212"/>
    </location>
</feature>
<protein>
    <recommendedName>
        <fullName evidence="2">AAA+ ATPase domain-containing protein</fullName>
    </recommendedName>
</protein>
<dbReference type="EMBL" id="LZLS01000091">
    <property type="protein sequence ID" value="OBK27701.1"/>
    <property type="molecule type" value="Genomic_DNA"/>
</dbReference>
<dbReference type="Gene3D" id="3.40.50.300">
    <property type="entry name" value="P-loop containing nucleotide triphosphate hydrolases"/>
    <property type="match status" value="1"/>
</dbReference>
<name>A0A1A3P0J0_MYCAS</name>
<comment type="caution">
    <text evidence="3">The sequence shown here is derived from an EMBL/GenBank/DDBJ whole genome shotgun (WGS) entry which is preliminary data.</text>
</comment>
<accession>A0A1A3P0J0</accession>
<proteinExistence type="predicted"/>
<dbReference type="SUPFAM" id="SSF52540">
    <property type="entry name" value="P-loop containing nucleoside triphosphate hydrolases"/>
    <property type="match status" value="1"/>
</dbReference>
<evidence type="ECO:0000259" key="2">
    <source>
        <dbReference type="SMART" id="SM00382"/>
    </source>
</evidence>
<feature type="domain" description="AAA+ ATPase" evidence="2">
    <location>
        <begin position="266"/>
        <end position="521"/>
    </location>
</feature>
<evidence type="ECO:0000313" key="4">
    <source>
        <dbReference type="Proteomes" id="UP000093928"/>
    </source>
</evidence>
<dbReference type="AlphaFoldDB" id="A0A1A3P0J0"/>